<accession>A0A285T8K6</accession>
<dbReference type="Gene3D" id="3.80.10.10">
    <property type="entry name" value="Ribonuclease Inhibitor"/>
    <property type="match status" value="1"/>
</dbReference>
<name>A0A285T8K6_9FIRM</name>
<dbReference type="RefSeq" id="WP_097077302.1">
    <property type="nucleotide sequence ID" value="NZ_OBMR01000016.1"/>
</dbReference>
<sequence length="421" mass="48319">MGLLGFIGIIMLIWAYISDGISSVPTKKYSGYEPLSSKSYIYDDGYYKYRIFNFATPQHASLIKYLESESITELKVPCAVRGINITSIENDCYSMCSNLEKVIIPSTITSIANNAFGQIHGFTIYCDKGSVAEIFATKIGINYSSINNFASNKPKKVAENNKYNLRTDIQKETCTDITSTLNKAREKCYGTIGTDKITERKIIVKETKKKPEKQKNIDKSTYSGNNIITFDDFIVKTNVYNCKNNGHVLKEVTAVVFCMDRKGNIIEQKVMAGYCQTCNQYYILEREYERLTKFYTILCRVVDYSYISNNSKFTGNMFADLKEESVIKQYGYNVNQQNNLSDIQRQSILALLIETGVLTKVEICSHLDWLINNRGYNSKKYAVAINKWEKDREYIENLKLNDYPRKIVEQITRKGRRTRGL</sequence>
<dbReference type="AlphaFoldDB" id="A0A285T8K6"/>
<dbReference type="Proteomes" id="UP000219563">
    <property type="component" value="Unassembled WGS sequence"/>
</dbReference>
<reference evidence="1 2" key="1">
    <citation type="submission" date="2017-08" db="EMBL/GenBank/DDBJ databases">
        <authorList>
            <person name="de Groot N.N."/>
        </authorList>
    </citation>
    <scope>NUCLEOTIDE SEQUENCE [LARGE SCALE GENOMIC DNA]</scope>
    <source>
        <strain evidence="1 2">DSM 9787</strain>
    </source>
</reference>
<gene>
    <name evidence="1" type="ORF">SAMN02910411_0550</name>
</gene>
<dbReference type="InterPro" id="IPR032675">
    <property type="entry name" value="LRR_dom_sf"/>
</dbReference>
<dbReference type="EMBL" id="OBMR01000016">
    <property type="protein sequence ID" value="SOC17857.1"/>
    <property type="molecule type" value="Genomic_DNA"/>
</dbReference>
<evidence type="ECO:0000313" key="2">
    <source>
        <dbReference type="Proteomes" id="UP000219563"/>
    </source>
</evidence>
<organism evidence="1 2">
    <name type="scientific">Pseudobutyrivibrio ruminis DSM 9787</name>
    <dbReference type="NCBI Taxonomy" id="1123011"/>
    <lineage>
        <taxon>Bacteria</taxon>
        <taxon>Bacillati</taxon>
        <taxon>Bacillota</taxon>
        <taxon>Clostridia</taxon>
        <taxon>Lachnospirales</taxon>
        <taxon>Lachnospiraceae</taxon>
        <taxon>Pseudobutyrivibrio</taxon>
    </lineage>
</organism>
<evidence type="ECO:0008006" key="3">
    <source>
        <dbReference type="Google" id="ProtNLM"/>
    </source>
</evidence>
<proteinExistence type="predicted"/>
<protein>
    <recommendedName>
        <fullName evidence="3">Leucine rich repeat-containing protein</fullName>
    </recommendedName>
</protein>
<evidence type="ECO:0000313" key="1">
    <source>
        <dbReference type="EMBL" id="SOC17857.1"/>
    </source>
</evidence>